<organism evidence="2 3">
    <name type="scientific">Campylobacter gastrosuis</name>
    <dbReference type="NCBI Taxonomy" id="2974576"/>
    <lineage>
        <taxon>Bacteria</taxon>
        <taxon>Pseudomonadati</taxon>
        <taxon>Campylobacterota</taxon>
        <taxon>Epsilonproteobacteria</taxon>
        <taxon>Campylobacterales</taxon>
        <taxon>Campylobacteraceae</taxon>
        <taxon>Campylobacter</taxon>
    </lineage>
</organism>
<dbReference type="InterPro" id="IPR006674">
    <property type="entry name" value="HD_domain"/>
</dbReference>
<evidence type="ECO:0000313" key="3">
    <source>
        <dbReference type="Proteomes" id="UP001173801"/>
    </source>
</evidence>
<dbReference type="PROSITE" id="PS51832">
    <property type="entry name" value="HD_GYP"/>
    <property type="match status" value="2"/>
</dbReference>
<dbReference type="CDD" id="cd00077">
    <property type="entry name" value="HDc"/>
    <property type="match status" value="1"/>
</dbReference>
<dbReference type="SUPFAM" id="SSF55781">
    <property type="entry name" value="GAF domain-like"/>
    <property type="match status" value="1"/>
</dbReference>
<dbReference type="Gene3D" id="1.10.3210.10">
    <property type="entry name" value="Hypothetical protein af1432"/>
    <property type="match status" value="2"/>
</dbReference>
<dbReference type="PRINTS" id="PR00388">
    <property type="entry name" value="PDIESTERASE2"/>
</dbReference>
<dbReference type="SMART" id="SM00065">
    <property type="entry name" value="GAF"/>
    <property type="match status" value="1"/>
</dbReference>
<dbReference type="InterPro" id="IPR003018">
    <property type="entry name" value="GAF"/>
</dbReference>
<dbReference type="Pfam" id="PF13487">
    <property type="entry name" value="HD_5"/>
    <property type="match status" value="1"/>
</dbReference>
<keyword evidence="3" id="KW-1185">Reference proteome</keyword>
<dbReference type="Pfam" id="PF02112">
    <property type="entry name" value="PDEase_II"/>
    <property type="match status" value="1"/>
</dbReference>
<dbReference type="PANTHER" id="PTHR43155:SF2">
    <property type="entry name" value="CYCLIC DI-GMP PHOSPHODIESTERASE PA4108"/>
    <property type="match status" value="1"/>
</dbReference>
<feature type="domain" description="HD-GYP" evidence="1">
    <location>
        <begin position="558"/>
        <end position="766"/>
    </location>
</feature>
<dbReference type="InterPro" id="IPR001279">
    <property type="entry name" value="Metallo-B-lactamas"/>
</dbReference>
<dbReference type="SMART" id="SM00471">
    <property type="entry name" value="HDc"/>
    <property type="match status" value="1"/>
</dbReference>
<dbReference type="Pfam" id="PF01966">
    <property type="entry name" value="HD"/>
    <property type="match status" value="1"/>
</dbReference>
<proteinExistence type="predicted"/>
<dbReference type="Proteomes" id="UP001173801">
    <property type="component" value="Unassembled WGS sequence"/>
</dbReference>
<protein>
    <submittedName>
        <fullName evidence="2">HD domain-containing protein</fullName>
    </submittedName>
</protein>
<dbReference type="PANTHER" id="PTHR43155">
    <property type="entry name" value="CYCLIC DI-GMP PHOSPHODIESTERASE PA4108-RELATED"/>
    <property type="match status" value="1"/>
</dbReference>
<name>A0ABT7HQP5_9BACT</name>
<dbReference type="SUPFAM" id="SSF109604">
    <property type="entry name" value="HD-domain/PDEase-like"/>
    <property type="match status" value="1"/>
</dbReference>
<dbReference type="Gene3D" id="3.60.15.10">
    <property type="entry name" value="Ribonuclease Z/Hydroxyacylglutathione hydrolase-like"/>
    <property type="match status" value="1"/>
</dbReference>
<gene>
    <name evidence="2" type="ORF">NYG85_04910</name>
</gene>
<dbReference type="InterPro" id="IPR000396">
    <property type="entry name" value="Pdiesterase2"/>
</dbReference>
<dbReference type="CDD" id="cd07735">
    <property type="entry name" value="class_II_PDE_MBL-fold"/>
    <property type="match status" value="1"/>
</dbReference>
<dbReference type="InterPro" id="IPR029016">
    <property type="entry name" value="GAF-like_dom_sf"/>
</dbReference>
<reference evidence="2" key="1">
    <citation type="submission" date="2022-08" db="EMBL/GenBank/DDBJ databases">
        <authorList>
            <person name="Wang H."/>
        </authorList>
    </citation>
    <scope>NUCLEOTIDE SEQUENCE</scope>
    <source>
        <strain evidence="2">PS10</strain>
    </source>
</reference>
<comment type="caution">
    <text evidence="2">The sequence shown here is derived from an EMBL/GenBank/DDBJ whole genome shotgun (WGS) entry which is preliminary data.</text>
</comment>
<dbReference type="EMBL" id="JANURM010000004">
    <property type="protein sequence ID" value="MDL0088714.1"/>
    <property type="molecule type" value="Genomic_DNA"/>
</dbReference>
<dbReference type="Pfam" id="PF01590">
    <property type="entry name" value="GAF"/>
    <property type="match status" value="1"/>
</dbReference>
<feature type="domain" description="HD-GYP" evidence="1">
    <location>
        <begin position="457"/>
        <end position="542"/>
    </location>
</feature>
<dbReference type="SMART" id="SM00849">
    <property type="entry name" value="Lactamase_B"/>
    <property type="match status" value="1"/>
</dbReference>
<dbReference type="InterPro" id="IPR036866">
    <property type="entry name" value="RibonucZ/Hydroxyglut_hydro"/>
</dbReference>
<dbReference type="SUPFAM" id="SSF56281">
    <property type="entry name" value="Metallo-hydrolase/oxidoreductase"/>
    <property type="match status" value="1"/>
</dbReference>
<dbReference type="InterPro" id="IPR003607">
    <property type="entry name" value="HD/PDEase_dom"/>
</dbReference>
<evidence type="ECO:0000259" key="1">
    <source>
        <dbReference type="PROSITE" id="PS51832"/>
    </source>
</evidence>
<accession>A0ABT7HQP5</accession>
<reference evidence="2" key="2">
    <citation type="journal article" date="2023" name="Microorganisms">
        <title>Isolation and Genomic Characteristics of Cat-Borne Campylobacter felis sp. nov. and Sheep-Borne Campylobacter ovis sp. nov.</title>
        <authorList>
            <person name="Wang H."/>
            <person name="Li Y."/>
            <person name="Gu Y."/>
            <person name="Zhou G."/>
            <person name="Chen X."/>
            <person name="Zhang X."/>
            <person name="Shao Z."/>
            <person name="Zhang J."/>
            <person name="Zhang M."/>
        </authorList>
    </citation>
    <scope>NUCLEOTIDE SEQUENCE</scope>
    <source>
        <strain evidence="2">PS10</strain>
    </source>
</reference>
<evidence type="ECO:0000313" key="2">
    <source>
        <dbReference type="EMBL" id="MDL0088714.1"/>
    </source>
</evidence>
<dbReference type="Gene3D" id="3.30.450.40">
    <property type="match status" value="1"/>
</dbReference>
<dbReference type="InterPro" id="IPR037522">
    <property type="entry name" value="HD_GYP_dom"/>
</dbReference>
<dbReference type="RefSeq" id="WP_284937375.1">
    <property type="nucleotide sequence ID" value="NZ_JANURM010000004.1"/>
</dbReference>
<sequence>MENIKILGSGGSRTQGSSSTCFRISQSVLIDAGNVIKAIGDEAVEINHIFITHAHADHITDLPFLIDGFFEQRQETLMIYGSKDTINAIKTHVFNDEIWPDFSKIRLPNGEISLSFCEISQSDTLNFDGLFITPIFANHTKGSFGYKVSDGEISYIISGDTYLNDELVRAINDDLSVSSLIVECSFSNRLGALAKSSSHLTPELLTSLVLGLNRKVNLFIYHIKPIYLDEIRHELKELLGANDKILEDGDEINVKKGVVKPFTSAQAQFEKILNINLELADEEDFDKILQMILTYTRELTHSDGGTLYMISPDKKFLDFKVIENESLGINLSGHNGEKLWDSLPLYTDDGTPNHAMIASISALENRVINISDVYGSNEYDFEGVRAFDKKYGYNSSSMLTIPLVNHENEVIGVIQLINKISSKNKATIYNKTDEKIARIFSRQAGMVLTTTQLILSLEEFLNAFVSTIASAIDAKSKHTINHITKMAKLAPLIAKSISNDKTIYKDVTYSKADMDEIELAAKLHDIGKISMPETIMDKATKLQRVIDGIELIKDRLEIIKRDKEILFLKNEISKEQFDADIKELDDDMKFIQKVNKGSEFMRVEDTKRIILMSKYTYMREGIKAYLLSEQERYNLLIEKGTLTKEEKDVMNSHAQLSIDMLKVLPFPKKYQNVFHIAVNHHEKLNGKGYPRGLGEADLTLEDRIMILADIFEALTSHSRPYKGAMKLSEAFSILDAMADRNEIDKQMLEFFKSSDALREYVKDELSPEQVDEF</sequence>